<comment type="caution">
    <text evidence="2">The sequence shown here is derived from an EMBL/GenBank/DDBJ whole genome shotgun (WGS) entry which is preliminary data.</text>
</comment>
<dbReference type="EMBL" id="JAHQIW010004431">
    <property type="protein sequence ID" value="KAJ1362387.1"/>
    <property type="molecule type" value="Genomic_DNA"/>
</dbReference>
<feature type="signal peptide" evidence="1">
    <location>
        <begin position="1"/>
        <end position="20"/>
    </location>
</feature>
<gene>
    <name evidence="2" type="ORF">KIN20_021921</name>
</gene>
<accession>A0AAD5MPY0</accession>
<name>A0AAD5MPY0_PARTN</name>
<dbReference type="AlphaFoldDB" id="A0AAD5MPY0"/>
<evidence type="ECO:0000313" key="3">
    <source>
        <dbReference type="Proteomes" id="UP001196413"/>
    </source>
</evidence>
<keyword evidence="1" id="KW-0732">Signal</keyword>
<keyword evidence="3" id="KW-1185">Reference proteome</keyword>
<organism evidence="2 3">
    <name type="scientific">Parelaphostrongylus tenuis</name>
    <name type="common">Meningeal worm</name>
    <dbReference type="NCBI Taxonomy" id="148309"/>
    <lineage>
        <taxon>Eukaryota</taxon>
        <taxon>Metazoa</taxon>
        <taxon>Ecdysozoa</taxon>
        <taxon>Nematoda</taxon>
        <taxon>Chromadorea</taxon>
        <taxon>Rhabditida</taxon>
        <taxon>Rhabditina</taxon>
        <taxon>Rhabditomorpha</taxon>
        <taxon>Strongyloidea</taxon>
        <taxon>Metastrongylidae</taxon>
        <taxon>Parelaphostrongylus</taxon>
    </lineage>
</organism>
<protein>
    <submittedName>
        <fullName evidence="2">Uncharacterized protein</fullName>
    </submittedName>
</protein>
<proteinExistence type="predicted"/>
<dbReference type="Proteomes" id="UP001196413">
    <property type="component" value="Unassembled WGS sequence"/>
</dbReference>
<sequence>MKLIIALCITLAAAPYQSQLQDNPAQELPAPHIAAYGQHSYDDIFHIISRITIQDSDEVNTTRTDQGITMITHE</sequence>
<feature type="chain" id="PRO_5041971839" evidence="1">
    <location>
        <begin position="21"/>
        <end position="74"/>
    </location>
</feature>
<evidence type="ECO:0000256" key="1">
    <source>
        <dbReference type="SAM" id="SignalP"/>
    </source>
</evidence>
<reference evidence="2" key="1">
    <citation type="submission" date="2021-06" db="EMBL/GenBank/DDBJ databases">
        <title>Parelaphostrongylus tenuis whole genome reference sequence.</title>
        <authorList>
            <person name="Garwood T.J."/>
            <person name="Larsen P.A."/>
            <person name="Fountain-Jones N.M."/>
            <person name="Garbe J.R."/>
            <person name="Macchietto M.G."/>
            <person name="Kania S.A."/>
            <person name="Gerhold R.W."/>
            <person name="Richards J.E."/>
            <person name="Wolf T.M."/>
        </authorList>
    </citation>
    <scope>NUCLEOTIDE SEQUENCE</scope>
    <source>
        <strain evidence="2">MNPRO001-30</strain>
        <tissue evidence="2">Meninges</tissue>
    </source>
</reference>
<evidence type="ECO:0000313" key="2">
    <source>
        <dbReference type="EMBL" id="KAJ1362387.1"/>
    </source>
</evidence>